<gene>
    <name evidence="8" type="ORF">C882_0810</name>
</gene>
<evidence type="ECO:0000256" key="4">
    <source>
        <dbReference type="ARBA" id="ARBA00022989"/>
    </source>
</evidence>
<dbReference type="InterPro" id="IPR007168">
    <property type="entry name" value="Phageshock_PspC_N"/>
</dbReference>
<evidence type="ECO:0000256" key="5">
    <source>
        <dbReference type="ARBA" id="ARBA00023136"/>
    </source>
</evidence>
<feature type="domain" description="Phage shock protein PspC N-terminal" evidence="7">
    <location>
        <begin position="8"/>
        <end position="64"/>
    </location>
</feature>
<feature type="transmembrane region" description="Helical" evidence="6">
    <location>
        <begin position="38"/>
        <end position="62"/>
    </location>
</feature>
<name>K9GV62_9PROT</name>
<dbReference type="EMBL" id="ANHY01000015">
    <property type="protein sequence ID" value="EKV28599.1"/>
    <property type="molecule type" value="Genomic_DNA"/>
</dbReference>
<dbReference type="eggNOG" id="COG1983">
    <property type="taxonomic scope" value="Bacteria"/>
</dbReference>
<evidence type="ECO:0000256" key="1">
    <source>
        <dbReference type="ARBA" id="ARBA00004162"/>
    </source>
</evidence>
<dbReference type="InterPro" id="IPR052027">
    <property type="entry name" value="PspC"/>
</dbReference>
<evidence type="ECO:0000313" key="8">
    <source>
        <dbReference type="EMBL" id="EKV28599.1"/>
    </source>
</evidence>
<comment type="subcellular location">
    <subcellularLocation>
        <location evidence="1">Cell membrane</location>
        <topology evidence="1">Single-pass membrane protein</topology>
    </subcellularLocation>
</comment>
<dbReference type="PANTHER" id="PTHR33885">
    <property type="entry name" value="PHAGE SHOCK PROTEIN C"/>
    <property type="match status" value="1"/>
</dbReference>
<evidence type="ECO:0000256" key="6">
    <source>
        <dbReference type="SAM" id="Phobius"/>
    </source>
</evidence>
<dbReference type="STRING" id="1238182.C882_0810"/>
<keyword evidence="4 6" id="KW-1133">Transmembrane helix</keyword>
<sequence length="125" mass="14563">MDGSRPFRLYRDRREAWIAGIAAGMADYAGIDVRVVRVAWVLALIFFTPPAILAYLVMIFVIPSKPDDLYESEEQHDLRRKVHLSPGDALREARARMREAEDRLGRMETAVLSEEFRLRRKFRDL</sequence>
<protein>
    <submittedName>
        <fullName evidence="8">Phage shock protein C</fullName>
    </submittedName>
</protein>
<evidence type="ECO:0000259" key="7">
    <source>
        <dbReference type="Pfam" id="PF04024"/>
    </source>
</evidence>
<dbReference type="AlphaFoldDB" id="K9GV62"/>
<evidence type="ECO:0000313" key="9">
    <source>
        <dbReference type="Proteomes" id="UP000009881"/>
    </source>
</evidence>
<keyword evidence="9" id="KW-1185">Reference proteome</keyword>
<organism evidence="8 9">
    <name type="scientific">Caenispirillum salinarum AK4</name>
    <dbReference type="NCBI Taxonomy" id="1238182"/>
    <lineage>
        <taxon>Bacteria</taxon>
        <taxon>Pseudomonadati</taxon>
        <taxon>Pseudomonadota</taxon>
        <taxon>Alphaproteobacteria</taxon>
        <taxon>Rhodospirillales</taxon>
        <taxon>Novispirillaceae</taxon>
        <taxon>Caenispirillum</taxon>
    </lineage>
</organism>
<dbReference type="Proteomes" id="UP000009881">
    <property type="component" value="Unassembled WGS sequence"/>
</dbReference>
<evidence type="ECO:0000256" key="2">
    <source>
        <dbReference type="ARBA" id="ARBA00022475"/>
    </source>
</evidence>
<proteinExistence type="predicted"/>
<keyword evidence="5 6" id="KW-0472">Membrane</keyword>
<evidence type="ECO:0000256" key="3">
    <source>
        <dbReference type="ARBA" id="ARBA00022692"/>
    </source>
</evidence>
<comment type="caution">
    <text evidence="8">The sequence shown here is derived from an EMBL/GenBank/DDBJ whole genome shotgun (WGS) entry which is preliminary data.</text>
</comment>
<dbReference type="GO" id="GO:0005886">
    <property type="term" value="C:plasma membrane"/>
    <property type="evidence" value="ECO:0007669"/>
    <property type="project" value="UniProtKB-SubCell"/>
</dbReference>
<accession>K9GV62</accession>
<dbReference type="Pfam" id="PF04024">
    <property type="entry name" value="PspC"/>
    <property type="match status" value="1"/>
</dbReference>
<keyword evidence="2" id="KW-1003">Cell membrane</keyword>
<keyword evidence="3 6" id="KW-0812">Transmembrane</keyword>
<reference evidence="8 9" key="1">
    <citation type="journal article" date="2013" name="Genome Announc.">
        <title>Draft Genome Sequence of an Alphaproteobacterium, Caenispirillum salinarum AK4(T), Isolated from a Solar Saltern.</title>
        <authorList>
            <person name="Khatri I."/>
            <person name="Singh A."/>
            <person name="Korpole S."/>
            <person name="Pinnaka A.K."/>
            <person name="Subramanian S."/>
        </authorList>
    </citation>
    <scope>NUCLEOTIDE SEQUENCE [LARGE SCALE GENOMIC DNA]</scope>
    <source>
        <strain evidence="8 9">AK4</strain>
    </source>
</reference>
<dbReference type="PANTHER" id="PTHR33885:SF3">
    <property type="entry name" value="PHAGE SHOCK PROTEIN C"/>
    <property type="match status" value="1"/>
</dbReference>